<reference evidence="1" key="1">
    <citation type="journal article" date="2014" name="Front. Microbiol.">
        <title>High frequency of phylogenetically diverse reductive dehalogenase-homologous genes in deep subseafloor sedimentary metagenomes.</title>
        <authorList>
            <person name="Kawai M."/>
            <person name="Futagami T."/>
            <person name="Toyoda A."/>
            <person name="Takaki Y."/>
            <person name="Nishi S."/>
            <person name="Hori S."/>
            <person name="Arai W."/>
            <person name="Tsubouchi T."/>
            <person name="Morono Y."/>
            <person name="Uchiyama I."/>
            <person name="Ito T."/>
            <person name="Fujiyama A."/>
            <person name="Inagaki F."/>
            <person name="Takami H."/>
        </authorList>
    </citation>
    <scope>NUCLEOTIDE SEQUENCE</scope>
    <source>
        <strain evidence="1">Expedition CK06-06</strain>
    </source>
</reference>
<comment type="caution">
    <text evidence="1">The sequence shown here is derived from an EMBL/GenBank/DDBJ whole genome shotgun (WGS) entry which is preliminary data.</text>
</comment>
<dbReference type="EMBL" id="BARW01031597">
    <property type="protein sequence ID" value="GAJ04299.1"/>
    <property type="molecule type" value="Genomic_DNA"/>
</dbReference>
<dbReference type="AlphaFoldDB" id="X1TG91"/>
<sequence>LKHSSDFTIMQSVDTTVVAAKEGCIHYWIIDSKDVGRCKRCGKVKDFRKLQEKSKHKGLKLRKSGKVHEDKG</sequence>
<gene>
    <name evidence="1" type="ORF">S12H4_50217</name>
</gene>
<feature type="non-terminal residue" evidence="1">
    <location>
        <position position="1"/>
    </location>
</feature>
<evidence type="ECO:0000313" key="1">
    <source>
        <dbReference type="EMBL" id="GAJ04299.1"/>
    </source>
</evidence>
<protein>
    <submittedName>
        <fullName evidence="1">Uncharacterized protein</fullName>
    </submittedName>
</protein>
<organism evidence="1">
    <name type="scientific">marine sediment metagenome</name>
    <dbReference type="NCBI Taxonomy" id="412755"/>
    <lineage>
        <taxon>unclassified sequences</taxon>
        <taxon>metagenomes</taxon>
        <taxon>ecological metagenomes</taxon>
    </lineage>
</organism>
<accession>X1TG91</accession>
<proteinExistence type="predicted"/>
<name>X1TG91_9ZZZZ</name>